<name>A0A8J3JHB6_9ACTN</name>
<feature type="transmembrane region" description="Helical" evidence="1">
    <location>
        <begin position="231"/>
        <end position="254"/>
    </location>
</feature>
<feature type="transmembrane region" description="Helical" evidence="1">
    <location>
        <begin position="132"/>
        <end position="153"/>
    </location>
</feature>
<keyword evidence="3" id="KW-1185">Reference proteome</keyword>
<dbReference type="EMBL" id="BONF01000009">
    <property type="protein sequence ID" value="GIF80497.1"/>
    <property type="molecule type" value="Genomic_DNA"/>
</dbReference>
<reference evidence="2 3" key="1">
    <citation type="submission" date="2021-01" db="EMBL/GenBank/DDBJ databases">
        <title>Whole genome shotgun sequence of Catellatospora bangladeshensis NBRC 107357.</title>
        <authorList>
            <person name="Komaki H."/>
            <person name="Tamura T."/>
        </authorList>
    </citation>
    <scope>NUCLEOTIDE SEQUENCE [LARGE SCALE GENOMIC DNA]</scope>
    <source>
        <strain evidence="2 3">NBRC 107357</strain>
    </source>
</reference>
<protein>
    <submittedName>
        <fullName evidence="2">Uncharacterized protein</fullName>
    </submittedName>
</protein>
<evidence type="ECO:0000256" key="1">
    <source>
        <dbReference type="SAM" id="Phobius"/>
    </source>
</evidence>
<dbReference type="RefSeq" id="WP_203744067.1">
    <property type="nucleotide sequence ID" value="NZ_BONF01000009.1"/>
</dbReference>
<dbReference type="Proteomes" id="UP000601223">
    <property type="component" value="Unassembled WGS sequence"/>
</dbReference>
<comment type="caution">
    <text evidence="2">The sequence shown here is derived from an EMBL/GenBank/DDBJ whole genome shotgun (WGS) entry which is preliminary data.</text>
</comment>
<gene>
    <name evidence="2" type="ORF">Cba03nite_18460</name>
</gene>
<dbReference type="AlphaFoldDB" id="A0A8J3JHB6"/>
<feature type="transmembrane region" description="Helical" evidence="1">
    <location>
        <begin position="193"/>
        <end position="211"/>
    </location>
</feature>
<evidence type="ECO:0000313" key="2">
    <source>
        <dbReference type="EMBL" id="GIF80497.1"/>
    </source>
</evidence>
<organism evidence="2 3">
    <name type="scientific">Catellatospora bangladeshensis</name>
    <dbReference type="NCBI Taxonomy" id="310355"/>
    <lineage>
        <taxon>Bacteria</taxon>
        <taxon>Bacillati</taxon>
        <taxon>Actinomycetota</taxon>
        <taxon>Actinomycetes</taxon>
        <taxon>Micromonosporales</taxon>
        <taxon>Micromonosporaceae</taxon>
        <taxon>Catellatospora</taxon>
    </lineage>
</organism>
<sequence>MIGTCCRFLLARAARRWPADLRAEMIAEWQAELHAMPGAWRRLRYAASLAAAEPHRRAGTVLSPGRRVASALLSFLLVAALPAGYLPLTINWTWYMTEDSVRWQTWVAGASVAGAVVLGIVCARVTTGVTQLINPLLVPLWAVAPAYLTVLTLPLWEGMLPDRATVIDVSCWALSAVVLGTAAAWVALAGRPLLSWGAVALAVAVSFWFSHMHSTLSHFETHSAYFFGGRFLPAYLFDVAATGYLHVTIFLLVYAHHLVRRHRPGEPALVERPVAA</sequence>
<keyword evidence="1" id="KW-0472">Membrane</keyword>
<keyword evidence="1" id="KW-0812">Transmembrane</keyword>
<feature type="transmembrane region" description="Helical" evidence="1">
    <location>
        <begin position="72"/>
        <end position="94"/>
    </location>
</feature>
<evidence type="ECO:0000313" key="3">
    <source>
        <dbReference type="Proteomes" id="UP000601223"/>
    </source>
</evidence>
<feature type="transmembrane region" description="Helical" evidence="1">
    <location>
        <begin position="165"/>
        <end position="186"/>
    </location>
</feature>
<accession>A0A8J3JHB6</accession>
<proteinExistence type="predicted"/>
<keyword evidence="1" id="KW-1133">Transmembrane helix</keyword>
<feature type="transmembrane region" description="Helical" evidence="1">
    <location>
        <begin position="106"/>
        <end position="125"/>
    </location>
</feature>